<keyword evidence="3" id="KW-1185">Reference proteome</keyword>
<dbReference type="GO" id="GO:0000329">
    <property type="term" value="C:fungal-type vacuole membrane"/>
    <property type="evidence" value="ECO:0007669"/>
    <property type="project" value="TreeGrafter"/>
</dbReference>
<dbReference type="GO" id="GO:0070772">
    <property type="term" value="C:PAS complex"/>
    <property type="evidence" value="ECO:0007669"/>
    <property type="project" value="TreeGrafter"/>
</dbReference>
<evidence type="ECO:0000256" key="1">
    <source>
        <dbReference type="SAM" id="Phobius"/>
    </source>
</evidence>
<dbReference type="GO" id="GO:1903778">
    <property type="term" value="P:protein localization to vacuolar membrane"/>
    <property type="evidence" value="ECO:0007669"/>
    <property type="project" value="TreeGrafter"/>
</dbReference>
<dbReference type="GO" id="GO:0010513">
    <property type="term" value="P:positive regulation of phosphatidylinositol biosynthetic process"/>
    <property type="evidence" value="ECO:0007669"/>
    <property type="project" value="TreeGrafter"/>
</dbReference>
<dbReference type="Proteomes" id="UP000094801">
    <property type="component" value="Unassembled WGS sequence"/>
</dbReference>
<sequence length="587" mass="67673">MTDKYRAFSYDSSIKPSSSKINDISTSITSSNETIKDSTLTNNLHSVTSIANIKESNLKSELIIDKKDNLKVNDLFFSITAPPPPLETTTAYNNDNSSVYQQSIHSTVDPLTIKKPYLKLNKDEEFIYADDISIHTSNEYHQLDHPKLSRRMSANRNELDYIDSQSMITNNTNTNNTNTNTNNVNYSIKTPLLRKPYNSSLLSTSVSTVNITQPKKNIISQVRQVSQKLFNNNNNNNSNNNSVNNQRVQSFNFYDYQQPEYRSSTATTSHSRNFSLNPIDDYTFDEDDELNEAESFLCRPFKDQQQQHQQQPQQQPSNYDLFKNYGSISFKRDHQHIINDESSHYNYNSPHDYKSMYYKQNLILKLLSTIIYLTLLISLVLIIIRLIILKNFDNHLLNFSINKIDKIIVSDELLIFEIESICKNINFQDVVIWDMDIDVFLLTDSNILNDGESSNEIESLDYVKQKSEITILLGNSTRFITPLTFKGIFQSSASTTIYPSLKDIWFQLNHKDEIQSSLSRGQIKILQPGKRFKFNNEYLTGEQWNNILNNQFKLIIRGSLSYKLPMINNEEVISVATDVEVNPNPSL</sequence>
<dbReference type="PANTHER" id="PTHR28258">
    <property type="entry name" value="VACUOLAR SEGREGATION PROTEIN 7"/>
    <property type="match status" value="1"/>
</dbReference>
<dbReference type="GO" id="GO:0000011">
    <property type="term" value="P:vacuole inheritance"/>
    <property type="evidence" value="ECO:0007669"/>
    <property type="project" value="TreeGrafter"/>
</dbReference>
<dbReference type="EMBL" id="KV453862">
    <property type="protein sequence ID" value="ODV83579.1"/>
    <property type="molecule type" value="Genomic_DNA"/>
</dbReference>
<accession>A0A1E4SVP9</accession>
<keyword evidence="1" id="KW-1133">Transmembrane helix</keyword>
<dbReference type="PANTHER" id="PTHR28258:SF1">
    <property type="entry name" value="VACUOLAR SEGREGATION PROTEIN 7"/>
    <property type="match status" value="1"/>
</dbReference>
<keyword evidence="1" id="KW-0812">Transmembrane</keyword>
<feature type="transmembrane region" description="Helical" evidence="1">
    <location>
        <begin position="362"/>
        <end position="388"/>
    </location>
</feature>
<evidence type="ECO:0000313" key="3">
    <source>
        <dbReference type="Proteomes" id="UP000094801"/>
    </source>
</evidence>
<organism evidence="2 3">
    <name type="scientific">[Candida] arabinofermentans NRRL YB-2248</name>
    <dbReference type="NCBI Taxonomy" id="983967"/>
    <lineage>
        <taxon>Eukaryota</taxon>
        <taxon>Fungi</taxon>
        <taxon>Dikarya</taxon>
        <taxon>Ascomycota</taxon>
        <taxon>Saccharomycotina</taxon>
        <taxon>Pichiomycetes</taxon>
        <taxon>Pichiales</taxon>
        <taxon>Pichiaceae</taxon>
        <taxon>Ogataea</taxon>
        <taxon>Ogataea/Candida clade</taxon>
    </lineage>
</organism>
<gene>
    <name evidence="2" type="ORF">CANARDRAFT_9398</name>
</gene>
<keyword evidence="1" id="KW-0472">Membrane</keyword>
<reference evidence="3" key="1">
    <citation type="submission" date="2016-04" db="EMBL/GenBank/DDBJ databases">
        <title>Comparative genomics of biotechnologically important yeasts.</title>
        <authorList>
            <consortium name="DOE Joint Genome Institute"/>
            <person name="Riley R."/>
            <person name="Haridas S."/>
            <person name="Wolfe K.H."/>
            <person name="Lopes M.R."/>
            <person name="Hittinger C.T."/>
            <person name="Goker M."/>
            <person name="Salamov A."/>
            <person name="Wisecaver J."/>
            <person name="Long T.M."/>
            <person name="Aerts A.L."/>
            <person name="Barry K."/>
            <person name="Choi C."/>
            <person name="Clum A."/>
            <person name="Coughlan A.Y."/>
            <person name="Deshpande S."/>
            <person name="Douglass A.P."/>
            <person name="Hanson S.J."/>
            <person name="Klenk H.-P."/>
            <person name="Labutti K."/>
            <person name="Lapidus A."/>
            <person name="Lindquist E."/>
            <person name="Lipzen A."/>
            <person name="Meier-Kolthoff J.P."/>
            <person name="Ohm R.A."/>
            <person name="Otillar R.P."/>
            <person name="Pangilinan J."/>
            <person name="Peng Y."/>
            <person name="Rokas A."/>
            <person name="Rosa C.A."/>
            <person name="Scheuner C."/>
            <person name="Sibirny A.A."/>
            <person name="Slot J.C."/>
            <person name="Stielow J.B."/>
            <person name="Sun H."/>
            <person name="Kurtzman C.P."/>
            <person name="Blackwell M."/>
            <person name="Grigoriev I.V."/>
            <person name="Jeffries T.W."/>
        </authorList>
    </citation>
    <scope>NUCLEOTIDE SEQUENCE [LARGE SCALE GENOMIC DNA]</scope>
    <source>
        <strain evidence="3">NRRL YB-2248</strain>
    </source>
</reference>
<evidence type="ECO:0000313" key="2">
    <source>
        <dbReference type="EMBL" id="ODV83579.1"/>
    </source>
</evidence>
<dbReference type="InterPro" id="IPR024260">
    <property type="entry name" value="Vac7"/>
</dbReference>
<name>A0A1E4SVP9_9ASCO</name>
<dbReference type="AlphaFoldDB" id="A0A1E4SVP9"/>
<protein>
    <submittedName>
        <fullName evidence="2">Uncharacterized protein</fullName>
    </submittedName>
</protein>
<dbReference type="OrthoDB" id="1204at2759"/>
<dbReference type="STRING" id="983967.A0A1E4SVP9"/>
<proteinExistence type="predicted"/>